<keyword evidence="3" id="KW-1185">Reference proteome</keyword>
<protein>
    <submittedName>
        <fullName evidence="2">SPOR domain-containing protein</fullName>
    </submittedName>
</protein>
<dbReference type="InterPro" id="IPR007730">
    <property type="entry name" value="SPOR-like_dom"/>
</dbReference>
<dbReference type="RefSeq" id="WP_136554072.1">
    <property type="nucleotide sequence ID" value="NZ_STGJ01000012.1"/>
</dbReference>
<accession>A0A4T0URE8</accession>
<feature type="domain" description="SPOR" evidence="1">
    <location>
        <begin position="143"/>
        <end position="211"/>
    </location>
</feature>
<proteinExistence type="predicted"/>
<dbReference type="Pfam" id="PF05036">
    <property type="entry name" value="SPOR"/>
    <property type="match status" value="1"/>
</dbReference>
<name>A0A4T0URE8_9NEIS</name>
<dbReference type="Gene3D" id="3.30.70.1070">
    <property type="entry name" value="Sporulation related repeat"/>
    <property type="match status" value="1"/>
</dbReference>
<dbReference type="GO" id="GO:0042834">
    <property type="term" value="F:peptidoglycan binding"/>
    <property type="evidence" value="ECO:0007669"/>
    <property type="project" value="InterPro"/>
</dbReference>
<evidence type="ECO:0000259" key="1">
    <source>
        <dbReference type="Pfam" id="PF05036"/>
    </source>
</evidence>
<comment type="caution">
    <text evidence="2">The sequence shown here is derived from an EMBL/GenBank/DDBJ whole genome shotgun (WGS) entry which is preliminary data.</text>
</comment>
<dbReference type="EMBL" id="STGJ01000012">
    <property type="protein sequence ID" value="TIC81146.1"/>
    <property type="molecule type" value="Genomic_DNA"/>
</dbReference>
<organism evidence="2 3">
    <name type="scientific">Crenobacter intestini</name>
    <dbReference type="NCBI Taxonomy" id="2563443"/>
    <lineage>
        <taxon>Bacteria</taxon>
        <taxon>Pseudomonadati</taxon>
        <taxon>Pseudomonadota</taxon>
        <taxon>Betaproteobacteria</taxon>
        <taxon>Neisseriales</taxon>
        <taxon>Neisseriaceae</taxon>
        <taxon>Crenobacter</taxon>
    </lineage>
</organism>
<dbReference type="InterPro" id="IPR036680">
    <property type="entry name" value="SPOR-like_sf"/>
</dbReference>
<dbReference type="OrthoDB" id="5298866at2"/>
<evidence type="ECO:0000313" key="2">
    <source>
        <dbReference type="EMBL" id="TIC81146.1"/>
    </source>
</evidence>
<sequence length="257" mass="27150">MKWFFAAVLVLNLAAGGWIALSKPPVADFSAREVSPQQVKLLPAGLPASAPVADPTATLVEASAPLAVQPASAPAAQTLVAKAAAPAKAAAQVPAAKPAALACYRWGALDDAQLSRVKRELAPLRLKTSQMAEQREEAPAADGKRWVYYPPLATQAETQTLIAELKGKGFDSYIVRTAGPRQGYLSLGLFGKASAAEVLVARLKAAGYPNAGVDVRGKAIQRVRLDFVRLESWQADKLRLAQQRLLPGVALQGVPCR</sequence>
<gene>
    <name evidence="2" type="ORF">E5K04_11185</name>
</gene>
<evidence type="ECO:0000313" key="3">
    <source>
        <dbReference type="Proteomes" id="UP000308891"/>
    </source>
</evidence>
<dbReference type="AlphaFoldDB" id="A0A4T0URE8"/>
<reference evidence="2 3" key="1">
    <citation type="submission" date="2019-04" db="EMBL/GenBank/DDBJ databases">
        <title>Crenobacter sp. nov.</title>
        <authorList>
            <person name="Shi S."/>
        </authorList>
    </citation>
    <scope>NUCLEOTIDE SEQUENCE [LARGE SCALE GENOMIC DNA]</scope>
    <source>
        <strain evidence="2 3">GY 70310</strain>
    </source>
</reference>
<dbReference type="Proteomes" id="UP000308891">
    <property type="component" value="Unassembled WGS sequence"/>
</dbReference>